<comment type="caution">
    <text evidence="3">The sequence shown here is derived from an EMBL/GenBank/DDBJ whole genome shotgun (WGS) entry which is preliminary data.</text>
</comment>
<feature type="compositionally biased region" description="Basic and acidic residues" evidence="2">
    <location>
        <begin position="1"/>
        <end position="11"/>
    </location>
</feature>
<sequence>MIQKGGDEMTKHPKSRQISRPATVILSPGGNRTGDRVRKILADNNLLSTEDWFILTQVQLICLFRRVRNDSRGAKLSKYISRREEKYIGQKKEKESPETNLTTQDFIDLNRWVVSQDLAGKLENLIKRVKERKKQAKREAKRAEKK</sequence>
<gene>
    <name evidence="3" type="ORF">COW72_02680</name>
</gene>
<evidence type="ECO:0000256" key="1">
    <source>
        <dbReference type="SAM" id="Coils"/>
    </source>
</evidence>
<dbReference type="EMBL" id="PCUC01000141">
    <property type="protein sequence ID" value="PIQ05555.1"/>
    <property type="molecule type" value="Genomic_DNA"/>
</dbReference>
<organism evidence="3 4">
    <name type="scientific">Candidatus Nealsonbacteria bacterium CG18_big_fil_WC_8_21_14_2_50_37_10</name>
    <dbReference type="NCBI Taxonomy" id="1974717"/>
    <lineage>
        <taxon>Bacteria</taxon>
        <taxon>Candidatus Nealsoniibacteriota</taxon>
    </lineage>
</organism>
<name>A0A2H0FFY0_9BACT</name>
<reference evidence="3 4" key="1">
    <citation type="submission" date="2017-09" db="EMBL/GenBank/DDBJ databases">
        <title>Depth-based differentiation of microbial function through sediment-hosted aquifers and enrichment of novel symbionts in the deep terrestrial subsurface.</title>
        <authorList>
            <person name="Probst A.J."/>
            <person name="Ladd B."/>
            <person name="Jarett J.K."/>
            <person name="Geller-Mcgrath D.E."/>
            <person name="Sieber C.M."/>
            <person name="Emerson J.B."/>
            <person name="Anantharaman K."/>
            <person name="Thomas B.C."/>
            <person name="Malmstrom R."/>
            <person name="Stieglmeier M."/>
            <person name="Klingl A."/>
            <person name="Woyke T."/>
            <person name="Ryan C.M."/>
            <person name="Banfield J.F."/>
        </authorList>
    </citation>
    <scope>NUCLEOTIDE SEQUENCE [LARGE SCALE GENOMIC DNA]</scope>
    <source>
        <strain evidence="3">CG18_big_fil_WC_8_21_14_2_50_37_10</strain>
    </source>
</reference>
<dbReference type="Proteomes" id="UP000230778">
    <property type="component" value="Unassembled WGS sequence"/>
</dbReference>
<proteinExistence type="predicted"/>
<feature type="coiled-coil region" evidence="1">
    <location>
        <begin position="119"/>
        <end position="146"/>
    </location>
</feature>
<keyword evidence="1" id="KW-0175">Coiled coil</keyword>
<evidence type="ECO:0000313" key="4">
    <source>
        <dbReference type="Proteomes" id="UP000230778"/>
    </source>
</evidence>
<protein>
    <submittedName>
        <fullName evidence="3">Uncharacterized protein</fullName>
    </submittedName>
</protein>
<dbReference type="AlphaFoldDB" id="A0A2H0FFY0"/>
<evidence type="ECO:0000313" key="3">
    <source>
        <dbReference type="EMBL" id="PIQ05555.1"/>
    </source>
</evidence>
<feature type="region of interest" description="Disordered" evidence="2">
    <location>
        <begin position="1"/>
        <end position="29"/>
    </location>
</feature>
<accession>A0A2H0FFY0</accession>
<evidence type="ECO:0000256" key="2">
    <source>
        <dbReference type="SAM" id="MobiDB-lite"/>
    </source>
</evidence>